<proteinExistence type="predicted"/>
<organism evidence="1 2">
    <name type="scientific">Flagellimonas spongiicola</name>
    <dbReference type="NCBI Taxonomy" id="2942208"/>
    <lineage>
        <taxon>Bacteria</taxon>
        <taxon>Pseudomonadati</taxon>
        <taxon>Bacteroidota</taxon>
        <taxon>Flavobacteriia</taxon>
        <taxon>Flavobacteriales</taxon>
        <taxon>Flavobacteriaceae</taxon>
        <taxon>Flagellimonas</taxon>
    </lineage>
</organism>
<dbReference type="PROSITE" id="PS51257">
    <property type="entry name" value="PROKAR_LIPOPROTEIN"/>
    <property type="match status" value="1"/>
</dbReference>
<reference evidence="1 2" key="1">
    <citation type="submission" date="2022-05" db="EMBL/GenBank/DDBJ databases">
        <authorList>
            <person name="Park J.-S."/>
        </authorList>
    </citation>
    <scope>NUCLEOTIDE SEQUENCE [LARGE SCALE GENOMIC DNA]</scope>
    <source>
        <strain evidence="1 2">2012CJ35-5</strain>
    </source>
</reference>
<dbReference type="Proteomes" id="UP001203607">
    <property type="component" value="Unassembled WGS sequence"/>
</dbReference>
<gene>
    <name evidence="1" type="ORF">M3P19_01735</name>
</gene>
<comment type="caution">
    <text evidence="1">The sequence shown here is derived from an EMBL/GenBank/DDBJ whole genome shotgun (WGS) entry which is preliminary data.</text>
</comment>
<evidence type="ECO:0000313" key="2">
    <source>
        <dbReference type="Proteomes" id="UP001203607"/>
    </source>
</evidence>
<dbReference type="RefSeq" id="WP_249655891.1">
    <property type="nucleotide sequence ID" value="NZ_JAMFMA010000001.1"/>
</dbReference>
<name>A0ABT0PN97_9FLAO</name>
<dbReference type="EMBL" id="JAMFMA010000001">
    <property type="protein sequence ID" value="MCL6272706.1"/>
    <property type="molecule type" value="Genomic_DNA"/>
</dbReference>
<evidence type="ECO:0000313" key="1">
    <source>
        <dbReference type="EMBL" id="MCL6272706.1"/>
    </source>
</evidence>
<keyword evidence="2" id="KW-1185">Reference proteome</keyword>
<protein>
    <recommendedName>
        <fullName evidence="3">Lipoprotein</fullName>
    </recommendedName>
</protein>
<sequence length="250" mass="29637">MKKFIYSIVFILTAIISCNQEKHQFPLDKRYWDVEDYKKVVLELNYGYEVDEQLPSFSNPSTRLIIEKLTDHRNYEIVLYDKELGLKYKNNVAESFFNVWKDMQKIYQGRNVQDKYLYDEELLKVWQFGLGLQLVYFKLGNDEILANSLDPSDRKVQFHLKNNIETLIDNFSLYLNELNNENAYSEEGKRVYSEGISIYFNKLVEMNPEGDYSKTIQKIDLLEKKIESNTIKNSLLTLKDKLVSIENNDQ</sequence>
<evidence type="ECO:0008006" key="3">
    <source>
        <dbReference type="Google" id="ProtNLM"/>
    </source>
</evidence>
<accession>A0ABT0PN97</accession>